<feature type="domain" description="RimM N-terminal" evidence="6">
    <location>
        <begin position="19"/>
        <end position="110"/>
    </location>
</feature>
<keyword evidence="9" id="KW-1185">Reference proteome</keyword>
<dbReference type="PANTHER" id="PTHR33692:SF1">
    <property type="entry name" value="RIBOSOME MATURATION FACTOR RIMM"/>
    <property type="match status" value="1"/>
</dbReference>
<comment type="similarity">
    <text evidence="5">Belongs to the RimM family.</text>
</comment>
<evidence type="ECO:0000313" key="8">
    <source>
        <dbReference type="EMBL" id="TXC67479.1"/>
    </source>
</evidence>
<dbReference type="EMBL" id="VOPW01000001">
    <property type="protein sequence ID" value="TXC67479.1"/>
    <property type="molecule type" value="Genomic_DNA"/>
</dbReference>
<gene>
    <name evidence="5 8" type="primary">rimM</name>
    <name evidence="8" type="ORF">FSC37_07075</name>
</gene>
<evidence type="ECO:0000259" key="6">
    <source>
        <dbReference type="Pfam" id="PF01782"/>
    </source>
</evidence>
<dbReference type="SUPFAM" id="SSF50346">
    <property type="entry name" value="PRC-barrel domain"/>
    <property type="match status" value="1"/>
</dbReference>
<dbReference type="Gene3D" id="2.30.30.240">
    <property type="entry name" value="PRC-barrel domain"/>
    <property type="match status" value="1"/>
</dbReference>
<evidence type="ECO:0000256" key="2">
    <source>
        <dbReference type="ARBA" id="ARBA00022517"/>
    </source>
</evidence>
<evidence type="ECO:0000256" key="3">
    <source>
        <dbReference type="ARBA" id="ARBA00022552"/>
    </source>
</evidence>
<dbReference type="GO" id="GO:0005737">
    <property type="term" value="C:cytoplasm"/>
    <property type="evidence" value="ECO:0007669"/>
    <property type="project" value="UniProtKB-SubCell"/>
</dbReference>
<sequence length="194" mass="21156">MNSPSSAAEPAWPDDAVEVGRITGAWGVKGWFKVQPFASDPQALFSSKRWFLKAADDLRPARPGSAALPLLLKIAEAKEHGDGVVARAHEVDDRNASEALRGARIFIARSSFPTAGPDEFYWVDLIGLSVVNREEQSLGTVVGLLDTGAHSVMRVMPDGGKSEANERLIPFVAQYVDDVDLPARRIRVDWGLDY</sequence>
<dbReference type="InterPro" id="IPR009000">
    <property type="entry name" value="Transl_B-barrel_sf"/>
</dbReference>
<comment type="subcellular location">
    <subcellularLocation>
        <location evidence="5">Cytoplasm</location>
    </subcellularLocation>
</comment>
<accession>A0A5C6U3W3</accession>
<evidence type="ECO:0000259" key="7">
    <source>
        <dbReference type="Pfam" id="PF24986"/>
    </source>
</evidence>
<dbReference type="GO" id="GO:0043022">
    <property type="term" value="F:ribosome binding"/>
    <property type="evidence" value="ECO:0007669"/>
    <property type="project" value="InterPro"/>
</dbReference>
<dbReference type="AlphaFoldDB" id="A0A5C6U3W3"/>
<dbReference type="SUPFAM" id="SSF50447">
    <property type="entry name" value="Translation proteins"/>
    <property type="match status" value="1"/>
</dbReference>
<comment type="caution">
    <text evidence="8">The sequence shown here is derived from an EMBL/GenBank/DDBJ whole genome shotgun (WGS) entry which is preliminary data.</text>
</comment>
<evidence type="ECO:0000313" key="9">
    <source>
        <dbReference type="Proteomes" id="UP000321832"/>
    </source>
</evidence>
<protein>
    <recommendedName>
        <fullName evidence="5">Ribosome maturation factor RimM</fullName>
    </recommendedName>
</protein>
<dbReference type="InterPro" id="IPR011033">
    <property type="entry name" value="PRC_barrel-like_sf"/>
</dbReference>
<dbReference type="Pfam" id="PF01782">
    <property type="entry name" value="RimM"/>
    <property type="match status" value="1"/>
</dbReference>
<dbReference type="PANTHER" id="PTHR33692">
    <property type="entry name" value="RIBOSOME MATURATION FACTOR RIMM"/>
    <property type="match status" value="1"/>
</dbReference>
<dbReference type="Gene3D" id="2.40.30.60">
    <property type="entry name" value="RimM"/>
    <property type="match status" value="1"/>
</dbReference>
<keyword evidence="4 5" id="KW-0143">Chaperone</keyword>
<dbReference type="GO" id="GO:0005840">
    <property type="term" value="C:ribosome"/>
    <property type="evidence" value="ECO:0007669"/>
    <property type="project" value="InterPro"/>
</dbReference>
<dbReference type="InterPro" id="IPR002676">
    <property type="entry name" value="RimM_N"/>
</dbReference>
<feature type="domain" description="Ribosome maturation factor RimM PRC barrel" evidence="7">
    <location>
        <begin position="122"/>
        <end position="190"/>
    </location>
</feature>
<evidence type="ECO:0000256" key="1">
    <source>
        <dbReference type="ARBA" id="ARBA00022490"/>
    </source>
</evidence>
<dbReference type="NCBIfam" id="TIGR02273">
    <property type="entry name" value="16S_RimM"/>
    <property type="match status" value="1"/>
</dbReference>
<organism evidence="8 9">
    <name type="scientific">Piscinibacter aquaticus</name>
    <dbReference type="NCBI Taxonomy" id="392597"/>
    <lineage>
        <taxon>Bacteria</taxon>
        <taxon>Pseudomonadati</taxon>
        <taxon>Pseudomonadota</taxon>
        <taxon>Betaproteobacteria</taxon>
        <taxon>Burkholderiales</taxon>
        <taxon>Sphaerotilaceae</taxon>
        <taxon>Piscinibacter</taxon>
    </lineage>
</organism>
<dbReference type="InterPro" id="IPR036976">
    <property type="entry name" value="RimM_N_sf"/>
</dbReference>
<dbReference type="InterPro" id="IPR056792">
    <property type="entry name" value="PRC_RimM"/>
</dbReference>
<comment type="domain">
    <text evidence="5">The PRC barrel domain binds ribosomal protein uS19.</text>
</comment>
<evidence type="ECO:0000256" key="4">
    <source>
        <dbReference type="ARBA" id="ARBA00023186"/>
    </source>
</evidence>
<comment type="function">
    <text evidence="5">An accessory protein needed during the final step in the assembly of 30S ribosomal subunit, possibly for assembly of the head region. Essential for efficient processing of 16S rRNA. May be needed both before and after RbfA during the maturation of 16S rRNA. It has affinity for free ribosomal 30S subunits but not for 70S ribosomes.</text>
</comment>
<name>A0A5C6U3W3_9BURK</name>
<evidence type="ECO:0000256" key="5">
    <source>
        <dbReference type="HAMAP-Rule" id="MF_00014"/>
    </source>
</evidence>
<proteinExistence type="inferred from homology"/>
<dbReference type="Proteomes" id="UP000321832">
    <property type="component" value="Unassembled WGS sequence"/>
</dbReference>
<dbReference type="HAMAP" id="MF_00014">
    <property type="entry name" value="Ribosome_mat_RimM"/>
    <property type="match status" value="1"/>
</dbReference>
<dbReference type="GO" id="GO:0006364">
    <property type="term" value="P:rRNA processing"/>
    <property type="evidence" value="ECO:0007669"/>
    <property type="project" value="UniProtKB-UniRule"/>
</dbReference>
<comment type="subunit">
    <text evidence="5">Binds ribosomal protein uS19.</text>
</comment>
<keyword evidence="3 5" id="KW-0698">rRNA processing</keyword>
<reference evidence="8 9" key="1">
    <citation type="submission" date="2019-08" db="EMBL/GenBank/DDBJ databases">
        <authorList>
            <person name="Khan S.A."/>
            <person name="Jeon C.O."/>
            <person name="Jeong S.E."/>
        </authorList>
    </citation>
    <scope>NUCLEOTIDE SEQUENCE [LARGE SCALE GENOMIC DNA]</scope>
    <source>
        <strain evidence="9">IMCC1728</strain>
    </source>
</reference>
<dbReference type="GO" id="GO:0042274">
    <property type="term" value="P:ribosomal small subunit biogenesis"/>
    <property type="evidence" value="ECO:0007669"/>
    <property type="project" value="UniProtKB-UniRule"/>
</dbReference>
<keyword evidence="1 5" id="KW-0963">Cytoplasm</keyword>
<dbReference type="Pfam" id="PF24986">
    <property type="entry name" value="PRC_RimM"/>
    <property type="match status" value="1"/>
</dbReference>
<dbReference type="InterPro" id="IPR011961">
    <property type="entry name" value="RimM"/>
</dbReference>
<keyword evidence="2 5" id="KW-0690">Ribosome biogenesis</keyword>